<dbReference type="EMBL" id="CP060718">
    <property type="protein sequence ID" value="QNN67383.1"/>
    <property type="molecule type" value="Genomic_DNA"/>
</dbReference>
<protein>
    <submittedName>
        <fullName evidence="1">Uncharacterized protein</fullName>
    </submittedName>
</protein>
<evidence type="ECO:0000313" key="2">
    <source>
        <dbReference type="Proteomes" id="UP000515971"/>
    </source>
</evidence>
<dbReference type="KEGG" id="slut:H9L13_12455"/>
<name>A0A7G9SHQ8_9SPHN</name>
<organism evidence="1 2">
    <name type="scientific">Sphingomonas lutea</name>
    <dbReference type="NCBI Taxonomy" id="1045317"/>
    <lineage>
        <taxon>Bacteria</taxon>
        <taxon>Pseudomonadati</taxon>
        <taxon>Pseudomonadota</taxon>
        <taxon>Alphaproteobacteria</taxon>
        <taxon>Sphingomonadales</taxon>
        <taxon>Sphingomonadaceae</taxon>
        <taxon>Sphingomonas</taxon>
    </lineage>
</organism>
<accession>A0A7G9SHQ8</accession>
<dbReference type="AlphaFoldDB" id="A0A7G9SHQ8"/>
<reference evidence="1 2" key="1">
    <citation type="submission" date="2020-08" db="EMBL/GenBank/DDBJ databases">
        <title>Genome sequence of Sphingomonas lutea KCTC 23642T.</title>
        <authorList>
            <person name="Hyun D.-W."/>
            <person name="Bae J.-W."/>
        </authorList>
    </citation>
    <scope>NUCLEOTIDE SEQUENCE [LARGE SCALE GENOMIC DNA]</scope>
    <source>
        <strain evidence="1 2">KCTC 23642</strain>
    </source>
</reference>
<sequence length="135" mass="14077">MTLSVTAALAACAAVPAPPPTVPPPPPCPVMSSSDWRAWVNAMPGPGSRPTLHVQGNVTLPSADWTARFVGSRVMESYPVQVVVELDATSSGMGAQVPVTREVRGSWPSEQNVGAVSVMCHGQTLARISPVKTAY</sequence>
<dbReference type="Proteomes" id="UP000515971">
    <property type="component" value="Chromosome"/>
</dbReference>
<proteinExistence type="predicted"/>
<gene>
    <name evidence="1" type="ORF">H9L13_12455</name>
</gene>
<dbReference type="RefSeq" id="WP_187537972.1">
    <property type="nucleotide sequence ID" value="NZ_BAABJT010000001.1"/>
</dbReference>
<keyword evidence="2" id="KW-1185">Reference proteome</keyword>
<evidence type="ECO:0000313" key="1">
    <source>
        <dbReference type="EMBL" id="QNN67383.1"/>
    </source>
</evidence>